<dbReference type="InterPro" id="IPR014777">
    <property type="entry name" value="4pyrrole_Mease_sub1"/>
</dbReference>
<dbReference type="Gene3D" id="3.40.1010.10">
    <property type="entry name" value="Cobalt-precorrin-4 Transmethylase, Domain 1"/>
    <property type="match status" value="1"/>
</dbReference>
<dbReference type="AlphaFoldDB" id="A0A0S7BZZ1"/>
<sequence length="235" mass="25870">MSKLYLVPTPLGNLEDMTLRAIRVLKEVQLILAEDTRKTGLLLKHFGIGTRMQSHHMHNEHRTAESIAARIAGGESVALVTDAGTPGISDPGFFLVRTCIGMGIEVETLPGATAFVPALVNSGLPCDRFYFEGFLPHKKGRQTRIAFLDALACTFVLYESPFRLVKTLEQLAEVMGGDRRACVSRELTKFFEENRRGSLSELAKHYTENPPKGEIVITVGGKDQVDAAIAEEQQD</sequence>
<reference evidence="8" key="1">
    <citation type="journal article" date="2015" name="Genome Announc.">
        <title>Draft Genome Sequence of Bacteroidales Strain TBC1, a Novel Isolate from a Methanogenic Wastewater Treatment System.</title>
        <authorList>
            <person name="Tourlousse D.M."/>
            <person name="Matsuura N."/>
            <person name="Sun L."/>
            <person name="Toyonaga M."/>
            <person name="Kuroda K."/>
            <person name="Ohashi A."/>
            <person name="Cruz R."/>
            <person name="Yamaguchi T."/>
            <person name="Sekiguchi Y."/>
        </authorList>
    </citation>
    <scope>NUCLEOTIDE SEQUENCE [LARGE SCALE GENOMIC DNA]</scope>
    <source>
        <strain evidence="8">TBC1</strain>
    </source>
</reference>
<evidence type="ECO:0000256" key="4">
    <source>
        <dbReference type="ARBA" id="ARBA00022679"/>
    </source>
</evidence>
<evidence type="ECO:0000256" key="2">
    <source>
        <dbReference type="ARBA" id="ARBA00022552"/>
    </source>
</evidence>
<comment type="function">
    <text evidence="6">Catalyzes the 2'-O-methylation of the ribose of cytidine 1402 (C1402) in 16S rRNA.</text>
</comment>
<dbReference type="EC" id="2.1.1.198" evidence="6"/>
<dbReference type="RefSeq" id="WP_062036887.1">
    <property type="nucleotide sequence ID" value="NZ_DF968182.1"/>
</dbReference>
<dbReference type="InterPro" id="IPR014776">
    <property type="entry name" value="4pyrrole_Mease_sub2"/>
</dbReference>
<dbReference type="Gene3D" id="3.30.950.10">
    <property type="entry name" value="Methyltransferase, Cobalt-precorrin-4 Transmethylase, Domain 2"/>
    <property type="match status" value="1"/>
</dbReference>
<dbReference type="EMBL" id="DF968182">
    <property type="protein sequence ID" value="GAP41951.1"/>
    <property type="molecule type" value="Genomic_DNA"/>
</dbReference>
<comment type="catalytic activity">
    <reaction evidence="6">
        <text>cytidine(1402) in 16S rRNA + S-adenosyl-L-methionine = 2'-O-methylcytidine(1402) in 16S rRNA + S-adenosyl-L-homocysteine + H(+)</text>
        <dbReference type="Rhea" id="RHEA:42924"/>
        <dbReference type="Rhea" id="RHEA-COMP:10285"/>
        <dbReference type="Rhea" id="RHEA-COMP:10286"/>
        <dbReference type="ChEBI" id="CHEBI:15378"/>
        <dbReference type="ChEBI" id="CHEBI:57856"/>
        <dbReference type="ChEBI" id="CHEBI:59789"/>
        <dbReference type="ChEBI" id="CHEBI:74495"/>
        <dbReference type="ChEBI" id="CHEBI:82748"/>
        <dbReference type="EC" id="2.1.1.198"/>
    </reaction>
</comment>
<evidence type="ECO:0000259" key="7">
    <source>
        <dbReference type="Pfam" id="PF00590"/>
    </source>
</evidence>
<keyword evidence="5 6" id="KW-0949">S-adenosyl-L-methionine</keyword>
<dbReference type="PATRIC" id="fig|1678841.3.peg.88"/>
<dbReference type="InterPro" id="IPR008189">
    <property type="entry name" value="rRNA_ssu_MeTfrase_I"/>
</dbReference>
<dbReference type="NCBIfam" id="TIGR00096">
    <property type="entry name" value="16S rRNA (cytidine(1402)-2'-O)-methyltransferase"/>
    <property type="match status" value="1"/>
</dbReference>
<keyword evidence="3 6" id="KW-0489">Methyltransferase</keyword>
<dbReference type="GO" id="GO:0070677">
    <property type="term" value="F:rRNA (cytosine-2'-O-)-methyltransferase activity"/>
    <property type="evidence" value="ECO:0007669"/>
    <property type="project" value="UniProtKB-UniRule"/>
</dbReference>
<dbReference type="SUPFAM" id="SSF53790">
    <property type="entry name" value="Tetrapyrrole methylase"/>
    <property type="match status" value="1"/>
</dbReference>
<dbReference type="STRING" id="1678841.TBC1_1179"/>
<dbReference type="Proteomes" id="UP000053091">
    <property type="component" value="Unassembled WGS sequence"/>
</dbReference>
<dbReference type="PIRSF" id="PIRSF005917">
    <property type="entry name" value="MTase_YraL"/>
    <property type="match status" value="1"/>
</dbReference>
<evidence type="ECO:0000256" key="6">
    <source>
        <dbReference type="HAMAP-Rule" id="MF_01877"/>
    </source>
</evidence>
<accession>A0A0S7BZZ1</accession>
<dbReference type="HAMAP" id="MF_01877">
    <property type="entry name" value="16SrRNA_methyltr_I"/>
    <property type="match status" value="1"/>
</dbReference>
<keyword evidence="4 6" id="KW-0808">Transferase</keyword>
<dbReference type="Pfam" id="PF00590">
    <property type="entry name" value="TP_methylase"/>
    <property type="match status" value="1"/>
</dbReference>
<keyword evidence="2 6" id="KW-0698">rRNA processing</keyword>
<evidence type="ECO:0000313" key="9">
    <source>
        <dbReference type="Proteomes" id="UP000053091"/>
    </source>
</evidence>
<protein>
    <recommendedName>
        <fullName evidence="6">Ribosomal RNA small subunit methyltransferase I</fullName>
        <ecNumber evidence="6">2.1.1.198</ecNumber>
    </recommendedName>
    <alternativeName>
        <fullName evidence="6">16S rRNA 2'-O-ribose C1402 methyltransferase</fullName>
    </alternativeName>
    <alternativeName>
        <fullName evidence="6">rRNA (cytidine-2'-O-)-methyltransferase RsmI</fullName>
    </alternativeName>
</protein>
<comment type="similarity">
    <text evidence="6">Belongs to the methyltransferase superfamily. RsmI family.</text>
</comment>
<comment type="subcellular location">
    <subcellularLocation>
        <location evidence="6">Cytoplasm</location>
    </subcellularLocation>
</comment>
<dbReference type="InterPro" id="IPR035996">
    <property type="entry name" value="4pyrrol_Methylase_sf"/>
</dbReference>
<dbReference type="CDD" id="cd11648">
    <property type="entry name" value="RsmI"/>
    <property type="match status" value="1"/>
</dbReference>
<organism evidence="8">
    <name type="scientific">Lentimicrobium saccharophilum</name>
    <dbReference type="NCBI Taxonomy" id="1678841"/>
    <lineage>
        <taxon>Bacteria</taxon>
        <taxon>Pseudomonadati</taxon>
        <taxon>Bacteroidota</taxon>
        <taxon>Bacteroidia</taxon>
        <taxon>Bacteroidales</taxon>
        <taxon>Lentimicrobiaceae</taxon>
        <taxon>Lentimicrobium</taxon>
    </lineage>
</organism>
<name>A0A0S7BZZ1_9BACT</name>
<dbReference type="GO" id="GO:0005737">
    <property type="term" value="C:cytoplasm"/>
    <property type="evidence" value="ECO:0007669"/>
    <property type="project" value="UniProtKB-SubCell"/>
</dbReference>
<keyword evidence="1 6" id="KW-0963">Cytoplasm</keyword>
<dbReference type="OrthoDB" id="9809084at2"/>
<dbReference type="InterPro" id="IPR000878">
    <property type="entry name" value="4pyrrol_Mease"/>
</dbReference>
<evidence type="ECO:0000313" key="8">
    <source>
        <dbReference type="EMBL" id="GAP41951.1"/>
    </source>
</evidence>
<dbReference type="PANTHER" id="PTHR46111:SF1">
    <property type="entry name" value="RIBOSOMAL RNA SMALL SUBUNIT METHYLTRANSFERASE I"/>
    <property type="match status" value="1"/>
</dbReference>
<gene>
    <name evidence="6" type="primary">rsmI</name>
    <name evidence="8" type="ORF">TBC1_1179</name>
</gene>
<evidence type="ECO:0000256" key="1">
    <source>
        <dbReference type="ARBA" id="ARBA00022490"/>
    </source>
</evidence>
<dbReference type="FunFam" id="3.30.950.10:FF:000002">
    <property type="entry name" value="Ribosomal RNA small subunit methyltransferase I"/>
    <property type="match status" value="1"/>
</dbReference>
<proteinExistence type="inferred from homology"/>
<dbReference type="PANTHER" id="PTHR46111">
    <property type="entry name" value="RIBOSOMAL RNA SMALL SUBUNIT METHYLTRANSFERASE I"/>
    <property type="match status" value="1"/>
</dbReference>
<keyword evidence="9" id="KW-1185">Reference proteome</keyword>
<feature type="domain" description="Tetrapyrrole methylase" evidence="7">
    <location>
        <begin position="3"/>
        <end position="203"/>
    </location>
</feature>
<evidence type="ECO:0000256" key="3">
    <source>
        <dbReference type="ARBA" id="ARBA00022603"/>
    </source>
</evidence>
<evidence type="ECO:0000256" key="5">
    <source>
        <dbReference type="ARBA" id="ARBA00022691"/>
    </source>
</evidence>